<dbReference type="PANTHER" id="PTHR22968:SF24">
    <property type="entry name" value="SERINE_THREONINE-PROTEIN KINASE"/>
    <property type="match status" value="1"/>
</dbReference>
<dbReference type="InterPro" id="IPR035892">
    <property type="entry name" value="C2_domain_sf"/>
</dbReference>
<organism evidence="5">
    <name type="scientific">Rhipicephalus appendiculatus</name>
    <name type="common">Brown ear tick</name>
    <dbReference type="NCBI Taxonomy" id="34631"/>
    <lineage>
        <taxon>Eukaryota</taxon>
        <taxon>Metazoa</taxon>
        <taxon>Ecdysozoa</taxon>
        <taxon>Arthropoda</taxon>
        <taxon>Chelicerata</taxon>
        <taxon>Arachnida</taxon>
        <taxon>Acari</taxon>
        <taxon>Parasitiformes</taxon>
        <taxon>Ixodida</taxon>
        <taxon>Ixodoidea</taxon>
        <taxon>Ixodidae</taxon>
        <taxon>Rhipicephalinae</taxon>
        <taxon>Rhipicephalus</taxon>
        <taxon>Rhipicephalus</taxon>
    </lineage>
</organism>
<dbReference type="Gene3D" id="3.30.60.20">
    <property type="match status" value="2"/>
</dbReference>
<dbReference type="GO" id="GO:0008270">
    <property type="term" value="F:zinc ion binding"/>
    <property type="evidence" value="ECO:0007669"/>
    <property type="project" value="UniProtKB-KW"/>
</dbReference>
<dbReference type="CDD" id="cd20838">
    <property type="entry name" value="C1_nPKC_epsilon-like_rpt2"/>
    <property type="match status" value="1"/>
</dbReference>
<evidence type="ECO:0000256" key="3">
    <source>
        <dbReference type="SAM" id="MobiDB-lite"/>
    </source>
</evidence>
<accession>A0A131YRS5</accession>
<keyword evidence="2" id="KW-0862">Zinc</keyword>
<dbReference type="AlphaFoldDB" id="A0A131YRS5"/>
<sequence length="345" mass="37971">MAQVMNYGALRAVGDDRPSETTRSASKKKGAADTGRFTGTVKVETYEVTDLMDPIDLQAEEVIYSRDQEALYYLALSVDGMFISRSSTKPPGTTAWNDCLTADVHGARSLAFTVFRAATTRTADDLPVAKGSVTFDELVESAKRTSAPDCNVRIDLKPEGKLHAIINLVRGENLAEEYQHESRERQALIECQGAARQKVHEVNGHKFVATLLRQPSFCSRCHGFIWGIGKQGYQCKACTCVVHKRCHAMVITKCTSTSESTDDELAAASELNANNPHQFAVRSYRRPTFCDHCGTILTGLTEQGVHCKACRLNVHKRCQRNVANNCGYATMFSDVAISGSKHKIL</sequence>
<dbReference type="PROSITE" id="PS00479">
    <property type="entry name" value="ZF_DAG_PE_1"/>
    <property type="match status" value="1"/>
</dbReference>
<feature type="region of interest" description="Disordered" evidence="3">
    <location>
        <begin position="12"/>
        <end position="32"/>
    </location>
</feature>
<keyword evidence="1" id="KW-0479">Metal-binding</keyword>
<name>A0A131YRS5_RHIAP</name>
<dbReference type="SUPFAM" id="SSF57889">
    <property type="entry name" value="Cysteine-rich domain"/>
    <property type="match status" value="2"/>
</dbReference>
<proteinExistence type="predicted"/>
<dbReference type="Gene3D" id="2.60.40.150">
    <property type="entry name" value="C2 domain"/>
    <property type="match status" value="1"/>
</dbReference>
<feature type="domain" description="Phorbol-ester/DAG-type" evidence="4">
    <location>
        <begin position="204"/>
        <end position="254"/>
    </location>
</feature>
<dbReference type="SMART" id="SM00109">
    <property type="entry name" value="C1"/>
    <property type="match status" value="2"/>
</dbReference>
<dbReference type="EMBL" id="GEDV01007387">
    <property type="protein sequence ID" value="JAP81170.1"/>
    <property type="molecule type" value="Transcribed_RNA"/>
</dbReference>
<dbReference type="InterPro" id="IPR020454">
    <property type="entry name" value="DAG/PE-bd"/>
</dbReference>
<dbReference type="GO" id="GO:0035556">
    <property type="term" value="P:intracellular signal transduction"/>
    <property type="evidence" value="ECO:0007669"/>
    <property type="project" value="TreeGrafter"/>
</dbReference>
<evidence type="ECO:0000259" key="4">
    <source>
        <dbReference type="PROSITE" id="PS50081"/>
    </source>
</evidence>
<dbReference type="InterPro" id="IPR002219">
    <property type="entry name" value="PKC_DAG/PE"/>
</dbReference>
<dbReference type="GO" id="GO:0005829">
    <property type="term" value="C:cytosol"/>
    <property type="evidence" value="ECO:0007669"/>
    <property type="project" value="TreeGrafter"/>
</dbReference>
<dbReference type="PRINTS" id="PR00008">
    <property type="entry name" value="DAGPEDOMAIN"/>
</dbReference>
<dbReference type="Pfam" id="PF00130">
    <property type="entry name" value="C1_1"/>
    <property type="match status" value="2"/>
</dbReference>
<evidence type="ECO:0000256" key="1">
    <source>
        <dbReference type="ARBA" id="ARBA00022723"/>
    </source>
</evidence>
<dbReference type="GO" id="GO:0016020">
    <property type="term" value="C:membrane"/>
    <property type="evidence" value="ECO:0007669"/>
    <property type="project" value="UniProtKB-SubCell"/>
</dbReference>
<dbReference type="PANTHER" id="PTHR22968">
    <property type="entry name" value="PROTEIN KINASE C, MU"/>
    <property type="match status" value="1"/>
</dbReference>
<dbReference type="PROSITE" id="PS50081">
    <property type="entry name" value="ZF_DAG_PE_2"/>
    <property type="match status" value="2"/>
</dbReference>
<feature type="domain" description="Phorbol-ester/DAG-type" evidence="4">
    <location>
        <begin position="276"/>
        <end position="326"/>
    </location>
</feature>
<evidence type="ECO:0000256" key="2">
    <source>
        <dbReference type="ARBA" id="ARBA00022833"/>
    </source>
</evidence>
<dbReference type="GO" id="GO:0007200">
    <property type="term" value="P:phospholipase C-activating G protein-coupled receptor signaling pathway"/>
    <property type="evidence" value="ECO:0007669"/>
    <property type="project" value="TreeGrafter"/>
</dbReference>
<reference evidence="5" key="1">
    <citation type="journal article" date="2016" name="Ticks Tick Borne Dis.">
        <title>De novo assembly and annotation of the salivary gland transcriptome of Rhipicephalus appendiculatus male and female ticks during blood feeding.</title>
        <authorList>
            <person name="de Castro M.H."/>
            <person name="de Klerk D."/>
            <person name="Pienaar R."/>
            <person name="Latif A.A."/>
            <person name="Rees D.J."/>
            <person name="Mans B.J."/>
        </authorList>
    </citation>
    <scope>NUCLEOTIDE SEQUENCE</scope>
    <source>
        <tissue evidence="5">Salivary glands</tissue>
    </source>
</reference>
<dbReference type="InterPro" id="IPR046349">
    <property type="entry name" value="C1-like_sf"/>
</dbReference>
<protein>
    <recommendedName>
        <fullName evidence="4">Phorbol-ester/DAG-type domain-containing protein</fullName>
    </recommendedName>
</protein>
<dbReference type="GO" id="GO:0004674">
    <property type="term" value="F:protein serine/threonine kinase activity"/>
    <property type="evidence" value="ECO:0007669"/>
    <property type="project" value="UniProtKB-KW"/>
</dbReference>
<evidence type="ECO:0000313" key="5">
    <source>
        <dbReference type="EMBL" id="JAP81170.1"/>
    </source>
</evidence>